<dbReference type="InterPro" id="IPR000048">
    <property type="entry name" value="IQ_motif_EF-hand-BS"/>
</dbReference>
<feature type="compositionally biased region" description="Basic and acidic residues" evidence="5">
    <location>
        <begin position="613"/>
        <end position="624"/>
    </location>
</feature>
<dbReference type="Proteomes" id="UP000230066">
    <property type="component" value="Unassembled WGS sequence"/>
</dbReference>
<evidence type="ECO:0000256" key="5">
    <source>
        <dbReference type="SAM" id="MobiDB-lite"/>
    </source>
</evidence>
<dbReference type="SMART" id="SM00015">
    <property type="entry name" value="IQ"/>
    <property type="match status" value="7"/>
</dbReference>
<feature type="domain" description="Doublecortin" evidence="6">
    <location>
        <begin position="24"/>
        <end position="95"/>
    </location>
</feature>
<gene>
    <name evidence="7" type="ORF">D915_000661</name>
</gene>
<keyword evidence="4" id="KW-0112">Calmodulin-binding</keyword>
<name>A0A4E0RKY8_FASHE</name>
<keyword evidence="2" id="KW-0963">Cytoplasm</keyword>
<dbReference type="CDD" id="cd23767">
    <property type="entry name" value="IQCD"/>
    <property type="match status" value="5"/>
</dbReference>
<dbReference type="GO" id="GO:0051295">
    <property type="term" value="P:establishment of meiotic spindle localization"/>
    <property type="evidence" value="ECO:0007669"/>
    <property type="project" value="TreeGrafter"/>
</dbReference>
<feature type="region of interest" description="Disordered" evidence="5">
    <location>
        <begin position="554"/>
        <end position="585"/>
    </location>
</feature>
<accession>A0A4E0RKY8</accession>
<evidence type="ECO:0000259" key="6">
    <source>
        <dbReference type="PROSITE" id="PS50309"/>
    </source>
</evidence>
<dbReference type="GO" id="GO:0005737">
    <property type="term" value="C:cytoplasm"/>
    <property type="evidence" value="ECO:0007669"/>
    <property type="project" value="UniProtKB-SubCell"/>
</dbReference>
<dbReference type="AlphaFoldDB" id="A0A4E0RKY8"/>
<dbReference type="PANTHER" id="PTHR22706:SF1">
    <property type="entry name" value="ASSEMBLY FACTOR FOR SPINDLE MICROTUBULES"/>
    <property type="match status" value="1"/>
</dbReference>
<reference evidence="7" key="1">
    <citation type="submission" date="2019-03" db="EMBL/GenBank/DDBJ databases">
        <title>Improved annotation for the trematode Fasciola hepatica.</title>
        <authorList>
            <person name="Choi Y.-J."/>
            <person name="Martin J."/>
            <person name="Mitreva M."/>
        </authorList>
    </citation>
    <scope>NUCLEOTIDE SEQUENCE [LARGE SCALE GENOMIC DNA]</scope>
</reference>
<proteinExistence type="predicted"/>
<dbReference type="GO" id="GO:0000278">
    <property type="term" value="P:mitotic cell cycle"/>
    <property type="evidence" value="ECO:0007669"/>
    <property type="project" value="TreeGrafter"/>
</dbReference>
<dbReference type="Gene3D" id="1.20.5.190">
    <property type="match status" value="4"/>
</dbReference>
<evidence type="ECO:0000256" key="1">
    <source>
        <dbReference type="ARBA" id="ARBA00004496"/>
    </source>
</evidence>
<feature type="domain" description="Doublecortin" evidence="6">
    <location>
        <begin position="154"/>
        <end position="237"/>
    </location>
</feature>
<dbReference type="GO" id="GO:0035556">
    <property type="term" value="P:intracellular signal transduction"/>
    <property type="evidence" value="ECO:0007669"/>
    <property type="project" value="InterPro"/>
</dbReference>
<dbReference type="PANTHER" id="PTHR22706">
    <property type="entry name" value="ASSEMBLY FACTOR FOR SPINDLE MICROTUBULES"/>
    <property type="match status" value="1"/>
</dbReference>
<feature type="region of interest" description="Disordered" evidence="5">
    <location>
        <begin position="600"/>
        <end position="624"/>
    </location>
</feature>
<dbReference type="GO" id="GO:0007051">
    <property type="term" value="P:spindle organization"/>
    <property type="evidence" value="ECO:0007669"/>
    <property type="project" value="TreeGrafter"/>
</dbReference>
<evidence type="ECO:0000313" key="7">
    <source>
        <dbReference type="EMBL" id="THD28525.1"/>
    </source>
</evidence>
<dbReference type="SUPFAM" id="SSF52540">
    <property type="entry name" value="P-loop containing nucleoside triphosphate hydrolases"/>
    <property type="match status" value="2"/>
</dbReference>
<evidence type="ECO:0000256" key="2">
    <source>
        <dbReference type="ARBA" id="ARBA00022490"/>
    </source>
</evidence>
<organism evidence="7 8">
    <name type="scientific">Fasciola hepatica</name>
    <name type="common">Liver fluke</name>
    <dbReference type="NCBI Taxonomy" id="6192"/>
    <lineage>
        <taxon>Eukaryota</taxon>
        <taxon>Metazoa</taxon>
        <taxon>Spiralia</taxon>
        <taxon>Lophotrochozoa</taxon>
        <taxon>Platyhelminthes</taxon>
        <taxon>Trematoda</taxon>
        <taxon>Digenea</taxon>
        <taxon>Plagiorchiida</taxon>
        <taxon>Echinostomata</taxon>
        <taxon>Echinostomatoidea</taxon>
        <taxon>Fasciolidae</taxon>
        <taxon>Fasciola</taxon>
    </lineage>
</organism>
<dbReference type="InterPro" id="IPR051185">
    <property type="entry name" value="ASPM"/>
</dbReference>
<dbReference type="EMBL" id="JXXN02000127">
    <property type="protein sequence ID" value="THD28525.1"/>
    <property type="molecule type" value="Genomic_DNA"/>
</dbReference>
<feature type="region of interest" description="Disordered" evidence="5">
    <location>
        <begin position="245"/>
        <end position="291"/>
    </location>
</feature>
<dbReference type="FunFam" id="1.20.5.190:FF:000055">
    <property type="entry name" value="Putative microtubule-associated protein futsch"/>
    <property type="match status" value="1"/>
</dbReference>
<evidence type="ECO:0000313" key="8">
    <source>
        <dbReference type="Proteomes" id="UP000230066"/>
    </source>
</evidence>
<dbReference type="PROSITE" id="PS50096">
    <property type="entry name" value="IQ"/>
    <property type="match status" value="7"/>
</dbReference>
<comment type="subcellular location">
    <subcellularLocation>
        <location evidence="1">Cytoplasm</location>
    </subcellularLocation>
</comment>
<dbReference type="InterPro" id="IPR036572">
    <property type="entry name" value="Doublecortin_dom_sf"/>
</dbReference>
<feature type="compositionally biased region" description="Polar residues" evidence="5">
    <location>
        <begin position="560"/>
        <end position="581"/>
    </location>
</feature>
<dbReference type="Gene3D" id="3.10.20.230">
    <property type="entry name" value="Doublecortin domain"/>
    <property type="match status" value="2"/>
</dbReference>
<evidence type="ECO:0000256" key="4">
    <source>
        <dbReference type="ARBA" id="ARBA00022860"/>
    </source>
</evidence>
<evidence type="ECO:0000256" key="3">
    <source>
        <dbReference type="ARBA" id="ARBA00022737"/>
    </source>
</evidence>
<comment type="caution">
    <text evidence="7">The sequence shown here is derived from an EMBL/GenBank/DDBJ whole genome shotgun (WGS) entry which is preliminary data.</text>
</comment>
<dbReference type="GO" id="GO:0005516">
    <property type="term" value="F:calmodulin binding"/>
    <property type="evidence" value="ECO:0007669"/>
    <property type="project" value="UniProtKB-KW"/>
</dbReference>
<dbReference type="InterPro" id="IPR003533">
    <property type="entry name" value="Doublecortin_dom"/>
</dbReference>
<dbReference type="InterPro" id="IPR027417">
    <property type="entry name" value="P-loop_NTPase"/>
</dbReference>
<keyword evidence="3" id="KW-0677">Repeat</keyword>
<dbReference type="PROSITE" id="PS50309">
    <property type="entry name" value="DC"/>
    <property type="match status" value="2"/>
</dbReference>
<sequence length="624" mass="71339">MMPRGFPSLFPGPGGDNQENPNILFVIVHKNGDIYNRGHRITINLTHSKSWDSIMEEIRSHLGAYYPALRFLIDNECGSIIVRKSQLGPNKRYVAVPRGEEPKFFNYAKAEQNTLNPRRVPTSNELFEKYWRKHAKLMLRQPGRICEDLRRKPKTIMVYRNGDSFTPAIRVVLRSSHLTDLDVTLKTIQDFVILMDNKPIRKLFTLEGKLIRRPEQIKDKQTYVATGSESLSLCLYGQNLRRIDKTHAQPGPRSINRQSKPRHKKFPVRMDNKSGEQHKPSVKNSTGPSPVDAAAARIQAGYRGYHFRKTHPELTHTVHIARQHQDAPNIHNNPRATEPHELTPSTAATRIQAGYRGYQTRKQMHQHDEPKATQSTPHGCNQSQTLPPDVAAAKIQAGFRGYRTRRELREHHEHPETVQQSNLSNLNEIRSDPNYAATRIQATFRGYQTRRALQEHNSNPSNMKYPLRSRNCNSCSTTQSHTRCHHDERDPEEVNKAATIIQAGFRGYQTRKHLHSPHTSTHESHPTGGPVNKENAEQAATRIQAAYRGFSTRKNLHETGPTTGGNMDTNRSITTPTTRYSDPSEAATKIQATFRRYRTRRQVHVPHGNADQKLTRRDPTRTAR</sequence>
<feature type="region of interest" description="Disordered" evidence="5">
    <location>
        <begin position="514"/>
        <end position="533"/>
    </location>
</feature>
<dbReference type="SMART" id="SM00537">
    <property type="entry name" value="DCX"/>
    <property type="match status" value="2"/>
</dbReference>
<dbReference type="Pfam" id="PF00612">
    <property type="entry name" value="IQ"/>
    <property type="match status" value="7"/>
</dbReference>
<feature type="compositionally biased region" description="Basic and acidic residues" evidence="5">
    <location>
        <begin position="268"/>
        <end position="279"/>
    </location>
</feature>
<keyword evidence="8" id="KW-1185">Reference proteome</keyword>
<dbReference type="Pfam" id="PF03607">
    <property type="entry name" value="DCX"/>
    <property type="match status" value="1"/>
</dbReference>
<dbReference type="GO" id="GO:0000922">
    <property type="term" value="C:spindle pole"/>
    <property type="evidence" value="ECO:0007669"/>
    <property type="project" value="TreeGrafter"/>
</dbReference>
<dbReference type="SUPFAM" id="SSF89837">
    <property type="entry name" value="Doublecortin (DC)"/>
    <property type="match status" value="2"/>
</dbReference>
<protein>
    <recommendedName>
        <fullName evidence="6">Doublecortin domain-containing protein</fullName>
    </recommendedName>
</protein>